<dbReference type="GO" id="GO:0003924">
    <property type="term" value="F:GTPase activity"/>
    <property type="evidence" value="ECO:0007669"/>
    <property type="project" value="TreeGrafter"/>
</dbReference>
<evidence type="ECO:0000256" key="1">
    <source>
        <dbReference type="ARBA" id="ARBA00004443"/>
    </source>
</evidence>
<sequence>MASKVSPNTFRSVFKTIDKELVRWFPGHMNKGLKQMQHKLRSVDCIIEVHDARVPISGRNADFKYTVGGIKPHILVLNKVDLIDKYYLHSIENHLKQEYKHIIFTHCKNQQCPGLLQVFPLAQKLIKESDRYNRSNEEDFNIMIIGIPNVGKSSLINALRSRYLGKGRATSVGAVPGVTRSVLHKIKLCEKPLFYMLDTPGILSPNISSVESGLKLALCATVEDHFVGERILSDYLLFWLNKHSHFDYVSHFNLTEPNDNILDVLTHIAQLNKKTIKFKDHTNNYVIRPDLDQAAHILLRAFRVGNLGRVMLDEDLLR</sequence>
<dbReference type="GO" id="GO:0005525">
    <property type="term" value="F:GTP binding"/>
    <property type="evidence" value="ECO:0007669"/>
    <property type="project" value="UniProtKB-KW"/>
</dbReference>
<dbReference type="InterPro" id="IPR023179">
    <property type="entry name" value="GTP-bd_ortho_bundle_sf"/>
</dbReference>
<evidence type="ECO:0000256" key="9">
    <source>
        <dbReference type="PIRNR" id="PIRNR006230"/>
    </source>
</evidence>
<dbReference type="AlphaFoldDB" id="A0A6P7G8A6"/>
<feature type="binding site" evidence="10">
    <location>
        <position position="201"/>
    </location>
    <ligand>
        <name>GTP</name>
        <dbReference type="ChEBI" id="CHEBI:37565"/>
    </ligand>
</feature>
<dbReference type="FunFam" id="1.10.1580.10:FF:000004">
    <property type="entry name" value="Mitochondrial GTPase 1"/>
    <property type="match status" value="1"/>
</dbReference>
<keyword evidence="2 9" id="KW-0547">Nucleotide-binding</keyword>
<dbReference type="EnsemblMetazoa" id="XM_050648704.1">
    <property type="protein sequence ID" value="XP_050504661.1"/>
    <property type="gene ID" value="LOC126883323"/>
</dbReference>
<dbReference type="Gene3D" id="3.40.50.300">
    <property type="entry name" value="P-loop containing nucleotide triphosphate hydrolases"/>
    <property type="match status" value="1"/>
</dbReference>
<evidence type="ECO:0000256" key="7">
    <source>
        <dbReference type="ARBA" id="ARBA00023136"/>
    </source>
</evidence>
<organism evidence="14">
    <name type="scientific">Diabrotica virgifera virgifera</name>
    <name type="common">western corn rootworm</name>
    <dbReference type="NCBI Taxonomy" id="50390"/>
    <lineage>
        <taxon>Eukaryota</taxon>
        <taxon>Metazoa</taxon>
        <taxon>Ecdysozoa</taxon>
        <taxon>Arthropoda</taxon>
        <taxon>Hexapoda</taxon>
        <taxon>Insecta</taxon>
        <taxon>Pterygota</taxon>
        <taxon>Neoptera</taxon>
        <taxon>Endopterygota</taxon>
        <taxon>Coleoptera</taxon>
        <taxon>Polyphaga</taxon>
        <taxon>Cucujiformia</taxon>
        <taxon>Chrysomeloidea</taxon>
        <taxon>Chrysomelidae</taxon>
        <taxon>Galerucinae</taxon>
        <taxon>Diabroticina</taxon>
        <taxon>Diabroticites</taxon>
        <taxon>Diabrotica</taxon>
    </lineage>
</organism>
<accession>A0A6P7G8A6</accession>
<dbReference type="OrthoDB" id="269151at2759"/>
<gene>
    <name evidence="14" type="primary">LOC114338857</name>
</gene>
<evidence type="ECO:0000259" key="11">
    <source>
        <dbReference type="PROSITE" id="PS51721"/>
    </source>
</evidence>
<dbReference type="Pfam" id="PF01926">
    <property type="entry name" value="MMR_HSR1"/>
    <property type="match status" value="1"/>
</dbReference>
<evidence type="ECO:0000256" key="8">
    <source>
        <dbReference type="ARBA" id="ARBA00045284"/>
    </source>
</evidence>
<reference evidence="14" key="1">
    <citation type="submission" date="2025-04" db="UniProtKB">
        <authorList>
            <consortium name="RefSeq"/>
        </authorList>
    </citation>
    <scope>IDENTIFICATION</scope>
    <source>
        <tissue evidence="14">Whole insect</tissue>
    </source>
</reference>
<proteinExistence type="inferred from homology"/>
<dbReference type="CDD" id="cd01856">
    <property type="entry name" value="YlqF"/>
    <property type="match status" value="1"/>
</dbReference>
<keyword evidence="4" id="KW-0809">Transit peptide</keyword>
<dbReference type="PIRSF" id="PIRSF006230">
    <property type="entry name" value="MG442"/>
    <property type="match status" value="1"/>
</dbReference>
<dbReference type="Proteomes" id="UP001652700">
    <property type="component" value="Unplaced"/>
</dbReference>
<dbReference type="PRINTS" id="PR00326">
    <property type="entry name" value="GTP1OBG"/>
</dbReference>
<evidence type="ECO:0000256" key="5">
    <source>
        <dbReference type="ARBA" id="ARBA00023128"/>
    </source>
</evidence>
<evidence type="ECO:0000256" key="10">
    <source>
        <dbReference type="PIRSR" id="PIRSR006230-1"/>
    </source>
</evidence>
<dbReference type="InterPro" id="IPR016478">
    <property type="entry name" value="GTPase_MTG1"/>
</dbReference>
<evidence type="ECO:0000313" key="13">
    <source>
        <dbReference type="Proteomes" id="UP001652700"/>
    </source>
</evidence>
<evidence type="ECO:0000256" key="4">
    <source>
        <dbReference type="ARBA" id="ARBA00022946"/>
    </source>
</evidence>
<feature type="binding site" evidence="10">
    <location>
        <begin position="149"/>
        <end position="154"/>
    </location>
    <ligand>
        <name>GTP</name>
        <dbReference type="ChEBI" id="CHEBI:37565"/>
    </ligand>
</feature>
<name>A0A6P7G8A6_DIAVI</name>
<keyword evidence="7" id="KW-0472">Membrane</keyword>
<feature type="binding site" evidence="10">
    <location>
        <begin position="78"/>
        <end position="81"/>
    </location>
    <ligand>
        <name>GTP</name>
        <dbReference type="ChEBI" id="CHEBI:37565"/>
    </ligand>
</feature>
<comment type="subcellular location">
    <subcellularLocation>
        <location evidence="1">Mitochondrion inner membrane</location>
        <topology evidence="1">Peripheral membrane protein</topology>
        <orientation evidence="1">Matrix side</orientation>
    </subcellularLocation>
</comment>
<evidence type="ECO:0000256" key="3">
    <source>
        <dbReference type="ARBA" id="ARBA00022792"/>
    </source>
</evidence>
<keyword evidence="3" id="KW-0999">Mitochondrion inner membrane</keyword>
<dbReference type="GO" id="GO:0005743">
    <property type="term" value="C:mitochondrial inner membrane"/>
    <property type="evidence" value="ECO:0007669"/>
    <property type="project" value="UniProtKB-SubCell"/>
</dbReference>
<protein>
    <recommendedName>
        <fullName evidence="9">Mitochondrial GTPase 1</fullName>
    </recommendedName>
</protein>
<dbReference type="SUPFAM" id="SSF52540">
    <property type="entry name" value="P-loop containing nucleoside triphosphate hydrolases"/>
    <property type="match status" value="1"/>
</dbReference>
<dbReference type="Gene3D" id="1.10.1580.10">
    <property type="match status" value="1"/>
</dbReference>
<dbReference type="InParanoid" id="A0A6P7G8A6"/>
<evidence type="ECO:0000256" key="2">
    <source>
        <dbReference type="ARBA" id="ARBA00022741"/>
    </source>
</evidence>
<evidence type="ECO:0000256" key="6">
    <source>
        <dbReference type="ARBA" id="ARBA00023134"/>
    </source>
</evidence>
<dbReference type="InterPro" id="IPR030378">
    <property type="entry name" value="G_CP_dom"/>
</dbReference>
<dbReference type="RefSeq" id="XP_028145284.1">
    <property type="nucleotide sequence ID" value="XM_028289483.1"/>
</dbReference>
<dbReference type="InterPro" id="IPR027417">
    <property type="entry name" value="P-loop_NTPase"/>
</dbReference>
<dbReference type="PROSITE" id="PS51721">
    <property type="entry name" value="G_CP"/>
    <property type="match status" value="1"/>
</dbReference>
<comment type="function">
    <text evidence="8 9">Plays a role in the regulation of the mitochondrial ribosome assembly and of translational activity. Displays mitochondrial GTPase activity.</text>
</comment>
<keyword evidence="13" id="KW-1185">Reference proteome</keyword>
<keyword evidence="6 9" id="KW-0342">GTP-binding</keyword>
<dbReference type="FunFam" id="3.40.50.300:FF:000876">
    <property type="entry name" value="Mitochondrial GTPase 1"/>
    <property type="match status" value="1"/>
</dbReference>
<keyword evidence="5 9" id="KW-0496">Mitochondrion</keyword>
<dbReference type="PANTHER" id="PTHR45782">
    <property type="entry name" value="MITOCHONDRIAL RIBOSOME-ASSOCIATED GTPASE 1"/>
    <property type="match status" value="1"/>
</dbReference>
<dbReference type="InterPro" id="IPR006073">
    <property type="entry name" value="GTP-bd"/>
</dbReference>
<comment type="similarity">
    <text evidence="9">Belongs to the TRAFAC class YlqF/YawG GTPase family. MTG1 subfamily.</text>
</comment>
<dbReference type="FunCoup" id="A0A6P7G8A6">
    <property type="interactions" value="1948"/>
</dbReference>
<evidence type="ECO:0000313" key="14">
    <source>
        <dbReference type="RefSeq" id="XP_028145284.1"/>
    </source>
</evidence>
<dbReference type="GO" id="GO:0032543">
    <property type="term" value="P:mitochondrial translation"/>
    <property type="evidence" value="ECO:0007669"/>
    <property type="project" value="TreeGrafter"/>
</dbReference>
<reference evidence="12" key="2">
    <citation type="submission" date="2025-05" db="UniProtKB">
        <authorList>
            <consortium name="EnsemblMetazoa"/>
        </authorList>
    </citation>
    <scope>IDENTIFICATION</scope>
</reference>
<feature type="domain" description="CP-type G" evidence="11">
    <location>
        <begin position="33"/>
        <end position="205"/>
    </location>
</feature>
<dbReference type="PANTHER" id="PTHR45782:SF4">
    <property type="entry name" value="MITOCHONDRIAL RIBOSOME-ASSOCIATED GTPASE 1"/>
    <property type="match status" value="1"/>
</dbReference>
<evidence type="ECO:0000313" key="12">
    <source>
        <dbReference type="EnsemblMetazoa" id="XP_050504661.1"/>
    </source>
</evidence>